<dbReference type="Pfam" id="PF07277">
    <property type="entry name" value="SapC"/>
    <property type="match status" value="1"/>
</dbReference>
<evidence type="ECO:0000313" key="1">
    <source>
        <dbReference type="EMBL" id="ARD22314.1"/>
    </source>
</evidence>
<evidence type="ECO:0000313" key="2">
    <source>
        <dbReference type="Proteomes" id="UP000191820"/>
    </source>
</evidence>
<protein>
    <submittedName>
        <fullName evidence="1">Multidrug transporter</fullName>
    </submittedName>
</protein>
<gene>
    <name evidence="1" type="ORF">SJ2017_2016</name>
</gene>
<sequence>MNHVLLNNVEHKELRINTQRSAKLGDDLWFAATFLAEIKTAQAHYPILFQKHSDTGEFSPVTLFGFKNQENLFLTENGWEASYIPLSVQRMPFYIGYQKIAQDGVTDMQRVITLDTDSPRVSSNQGTALFLPLGGNSDYLEHIGSVLETLHLGLQENQQFIAALIHCDLLESVSMDIKLNDSSHHQLIGFYIINEERLAKLEDAELLGLHHAGYLEVIYMIIASQAHINKLIERKNKQLNN</sequence>
<accession>A0ABM6JJ96</accession>
<name>A0ABM6JJ96_9GAMM</name>
<proteinExistence type="predicted"/>
<dbReference type="Proteomes" id="UP000191820">
    <property type="component" value="Chromosome"/>
</dbReference>
<dbReference type="EMBL" id="CP020472">
    <property type="protein sequence ID" value="ARD22314.1"/>
    <property type="molecule type" value="Genomic_DNA"/>
</dbReference>
<organism evidence="1 2">
    <name type="scientific">Shewanella japonica</name>
    <dbReference type="NCBI Taxonomy" id="93973"/>
    <lineage>
        <taxon>Bacteria</taxon>
        <taxon>Pseudomonadati</taxon>
        <taxon>Pseudomonadota</taxon>
        <taxon>Gammaproteobacteria</taxon>
        <taxon>Alteromonadales</taxon>
        <taxon>Shewanellaceae</taxon>
        <taxon>Shewanella</taxon>
    </lineage>
</organism>
<dbReference type="RefSeq" id="WP_080915695.1">
    <property type="nucleotide sequence ID" value="NZ_CP020472.1"/>
</dbReference>
<dbReference type="InterPro" id="IPR010836">
    <property type="entry name" value="SapC"/>
</dbReference>
<reference evidence="1 2" key="1">
    <citation type="submission" date="2017-03" db="EMBL/GenBank/DDBJ databases">
        <title>Genome sequencing of Shewanella japonica KCTC 22435.</title>
        <authorList>
            <person name="Kim K.M."/>
        </authorList>
    </citation>
    <scope>NUCLEOTIDE SEQUENCE [LARGE SCALE GENOMIC DNA]</scope>
    <source>
        <strain evidence="1 2">KCTC 22435</strain>
    </source>
</reference>
<keyword evidence="2" id="KW-1185">Reference proteome</keyword>